<dbReference type="InterPro" id="IPR023213">
    <property type="entry name" value="CAT-like_dom_sf"/>
</dbReference>
<evidence type="ECO:0000256" key="1">
    <source>
        <dbReference type="ARBA" id="ARBA00009861"/>
    </source>
</evidence>
<sequence>MAIQINCFHYERIAITLCASHKLGNISTLINFVNDWAAITNHHQDQNHPLPSPSLLDIRMSIFSQGDLSVYQEKPYFGLPKSVYKRFVFEASKIEALKATVAPIHLTRFEAVEALICKCTTSALGLSPNSSLLSTIAVNLCKKMDPPVPNKTLGNMIIFFIFGSGGAGSGSGGSGVGGG</sequence>
<keyword evidence="5" id="KW-1185">Reference proteome</keyword>
<keyword evidence="3" id="KW-0012">Acyltransferase</keyword>
<reference evidence="4 5" key="1">
    <citation type="submission" date="2019-01" db="EMBL/GenBank/DDBJ databases">
        <title>Sequencing of cultivated peanut Arachis hypogaea provides insights into genome evolution and oil improvement.</title>
        <authorList>
            <person name="Chen X."/>
        </authorList>
    </citation>
    <scope>NUCLEOTIDE SEQUENCE [LARGE SCALE GENOMIC DNA]</scope>
    <source>
        <strain evidence="5">cv. Fuhuasheng</strain>
        <tissue evidence="4">Leaves</tissue>
    </source>
</reference>
<dbReference type="AlphaFoldDB" id="A0A444X7K6"/>
<organism evidence="4 5">
    <name type="scientific">Arachis hypogaea</name>
    <name type="common">Peanut</name>
    <dbReference type="NCBI Taxonomy" id="3818"/>
    <lineage>
        <taxon>Eukaryota</taxon>
        <taxon>Viridiplantae</taxon>
        <taxon>Streptophyta</taxon>
        <taxon>Embryophyta</taxon>
        <taxon>Tracheophyta</taxon>
        <taxon>Spermatophyta</taxon>
        <taxon>Magnoliopsida</taxon>
        <taxon>eudicotyledons</taxon>
        <taxon>Gunneridae</taxon>
        <taxon>Pentapetalae</taxon>
        <taxon>rosids</taxon>
        <taxon>fabids</taxon>
        <taxon>Fabales</taxon>
        <taxon>Fabaceae</taxon>
        <taxon>Papilionoideae</taxon>
        <taxon>50 kb inversion clade</taxon>
        <taxon>dalbergioids sensu lato</taxon>
        <taxon>Dalbergieae</taxon>
        <taxon>Pterocarpus clade</taxon>
        <taxon>Arachis</taxon>
    </lineage>
</organism>
<dbReference type="GO" id="GO:0016746">
    <property type="term" value="F:acyltransferase activity"/>
    <property type="evidence" value="ECO:0007669"/>
    <property type="project" value="UniProtKB-KW"/>
</dbReference>
<comment type="similarity">
    <text evidence="1">Belongs to the plant acyltransferase family.</text>
</comment>
<accession>A0A444X7K6</accession>
<dbReference type="EMBL" id="SDMP01000020">
    <property type="protein sequence ID" value="RYQ85652.1"/>
    <property type="molecule type" value="Genomic_DNA"/>
</dbReference>
<dbReference type="PANTHER" id="PTHR31623:SF122">
    <property type="entry name" value="HXXXD-TYPE ACYL-TRANSFERASE FAMILY PROTEIN"/>
    <property type="match status" value="1"/>
</dbReference>
<protein>
    <submittedName>
        <fullName evidence="4">Uncharacterized protein</fullName>
    </submittedName>
</protein>
<name>A0A444X7K6_ARAHY</name>
<evidence type="ECO:0000256" key="2">
    <source>
        <dbReference type="ARBA" id="ARBA00022679"/>
    </source>
</evidence>
<evidence type="ECO:0000256" key="3">
    <source>
        <dbReference type="ARBA" id="ARBA00023315"/>
    </source>
</evidence>
<keyword evidence="2" id="KW-0808">Transferase</keyword>
<dbReference type="Gene3D" id="3.30.559.10">
    <property type="entry name" value="Chloramphenicol acetyltransferase-like domain"/>
    <property type="match status" value="2"/>
</dbReference>
<dbReference type="Pfam" id="PF02458">
    <property type="entry name" value="Transferase"/>
    <property type="match status" value="1"/>
</dbReference>
<dbReference type="PANTHER" id="PTHR31623">
    <property type="entry name" value="F21J9.9"/>
    <property type="match status" value="1"/>
</dbReference>
<dbReference type="Proteomes" id="UP000289738">
    <property type="component" value="Chromosome B10"/>
</dbReference>
<evidence type="ECO:0000313" key="5">
    <source>
        <dbReference type="Proteomes" id="UP000289738"/>
    </source>
</evidence>
<proteinExistence type="inferred from homology"/>
<comment type="caution">
    <text evidence="4">The sequence shown here is derived from an EMBL/GenBank/DDBJ whole genome shotgun (WGS) entry which is preliminary data.</text>
</comment>
<gene>
    <name evidence="4" type="ORF">Ahy_B10g105230</name>
</gene>
<evidence type="ECO:0000313" key="4">
    <source>
        <dbReference type="EMBL" id="RYQ85652.1"/>
    </source>
</evidence>